<keyword evidence="3" id="KW-0812">Transmembrane</keyword>
<dbReference type="STRING" id="83767.SAMN05660652_03548"/>
<gene>
    <name evidence="6" type="ORF">SAMN05660652_03548</name>
</gene>
<dbReference type="Gene3D" id="2.60.450.10">
    <property type="entry name" value="Lipopolysaccharide (LPS) transport protein A like domain"/>
    <property type="match status" value="1"/>
</dbReference>
<dbReference type="PANTHER" id="PTHR37481:SF1">
    <property type="entry name" value="LIPOPOLYSACCHARIDE EXPORT SYSTEM PROTEIN LPTC"/>
    <property type="match status" value="1"/>
</dbReference>
<evidence type="ECO:0000256" key="3">
    <source>
        <dbReference type="ARBA" id="ARBA00022692"/>
    </source>
</evidence>
<dbReference type="InterPro" id="IPR026265">
    <property type="entry name" value="LptC"/>
</dbReference>
<keyword evidence="1" id="KW-1003">Cell membrane</keyword>
<proteinExistence type="predicted"/>
<dbReference type="PANTHER" id="PTHR37481">
    <property type="entry name" value="LIPOPOLYSACCHARIDE EXPORT SYSTEM PROTEIN LPTC"/>
    <property type="match status" value="1"/>
</dbReference>
<evidence type="ECO:0000256" key="5">
    <source>
        <dbReference type="ARBA" id="ARBA00023136"/>
    </source>
</evidence>
<dbReference type="EMBL" id="FNCY01000020">
    <property type="protein sequence ID" value="SDI49780.1"/>
    <property type="molecule type" value="Genomic_DNA"/>
</dbReference>
<dbReference type="GO" id="GO:0005886">
    <property type="term" value="C:plasma membrane"/>
    <property type="evidence" value="ECO:0007669"/>
    <property type="project" value="InterPro"/>
</dbReference>
<evidence type="ECO:0000256" key="1">
    <source>
        <dbReference type="ARBA" id="ARBA00022475"/>
    </source>
</evidence>
<reference evidence="6 7" key="1">
    <citation type="submission" date="2016-10" db="EMBL/GenBank/DDBJ databases">
        <authorList>
            <person name="de Groot N.N."/>
        </authorList>
    </citation>
    <scope>NUCLEOTIDE SEQUENCE [LARGE SCALE GENOMIC DNA]</scope>
    <source>
        <strain evidence="6 7">DSM 5885</strain>
    </source>
</reference>
<evidence type="ECO:0000256" key="4">
    <source>
        <dbReference type="ARBA" id="ARBA00022989"/>
    </source>
</evidence>
<dbReference type="RefSeq" id="WP_091939623.1">
    <property type="nucleotide sequence ID" value="NZ_FNCY01000020.1"/>
</dbReference>
<keyword evidence="2" id="KW-0997">Cell inner membrane</keyword>
<sequence length="193" mass="21465">MKHWGSALFPLTLLGALAALTFWLRYATELPEIRHDGKHRHDPDFIVSDATLRKIGPSGTLAYTLKAAEIHHYPDDGSSDLIKPDLVYLSAKGPTITTKADTAHASDDNERVDLYGNVRIERSATKKDPATVGTMAELTVFPNDEKAFTRSPVRITQGESWVTGTGLQMDYRMQTYVLESKARALLESRHAKK</sequence>
<accession>A0A1G8L3P1</accession>
<evidence type="ECO:0000313" key="6">
    <source>
        <dbReference type="EMBL" id="SDI49780.1"/>
    </source>
</evidence>
<keyword evidence="4" id="KW-1133">Transmembrane helix</keyword>
<keyword evidence="7" id="KW-1185">Reference proteome</keyword>
<keyword evidence="5" id="KW-0472">Membrane</keyword>
<evidence type="ECO:0000256" key="2">
    <source>
        <dbReference type="ARBA" id="ARBA00022519"/>
    </source>
</evidence>
<dbReference type="InterPro" id="IPR052363">
    <property type="entry name" value="LPS_export_LptC"/>
</dbReference>
<dbReference type="GO" id="GO:0017089">
    <property type="term" value="F:glycolipid transfer activity"/>
    <property type="evidence" value="ECO:0007669"/>
    <property type="project" value="TreeGrafter"/>
</dbReference>
<dbReference type="GO" id="GO:0015221">
    <property type="term" value="F:lipopolysaccharide transmembrane transporter activity"/>
    <property type="evidence" value="ECO:0007669"/>
    <property type="project" value="InterPro"/>
</dbReference>
<dbReference type="Proteomes" id="UP000198607">
    <property type="component" value="Unassembled WGS sequence"/>
</dbReference>
<evidence type="ECO:0000313" key="7">
    <source>
        <dbReference type="Proteomes" id="UP000198607"/>
    </source>
</evidence>
<dbReference type="GO" id="GO:0030288">
    <property type="term" value="C:outer membrane-bounded periplasmic space"/>
    <property type="evidence" value="ECO:0007669"/>
    <property type="project" value="TreeGrafter"/>
</dbReference>
<dbReference type="InterPro" id="IPR010664">
    <property type="entry name" value="LipoPS_assembly_LptC-rel"/>
</dbReference>
<dbReference type="OrthoDB" id="8589410at2"/>
<dbReference type="AlphaFoldDB" id="A0A1G8L3P1"/>
<dbReference type="NCBIfam" id="TIGR04409">
    <property type="entry name" value="LptC_YrbK"/>
    <property type="match status" value="1"/>
</dbReference>
<dbReference type="Pfam" id="PF06835">
    <property type="entry name" value="LptC"/>
    <property type="match status" value="1"/>
</dbReference>
<protein>
    <submittedName>
        <fullName evidence="6">Lipopolysaccharide export system protein LptC</fullName>
    </submittedName>
</protein>
<organism evidence="6 7">
    <name type="scientific">Propionivibrio dicarboxylicus</name>
    <dbReference type="NCBI Taxonomy" id="83767"/>
    <lineage>
        <taxon>Bacteria</taxon>
        <taxon>Pseudomonadati</taxon>
        <taxon>Pseudomonadota</taxon>
        <taxon>Betaproteobacteria</taxon>
        <taxon>Rhodocyclales</taxon>
        <taxon>Rhodocyclaceae</taxon>
        <taxon>Propionivibrio</taxon>
    </lineage>
</organism>
<name>A0A1G8L3P1_9RHOO</name>